<comment type="caution">
    <text evidence="1">The sequence shown here is derived from an EMBL/GenBank/DDBJ whole genome shotgun (WGS) entry which is preliminary data.</text>
</comment>
<protein>
    <submittedName>
        <fullName evidence="1">Uncharacterized protein</fullName>
    </submittedName>
</protein>
<dbReference type="EMBL" id="CM046399">
    <property type="protein sequence ID" value="KAI8529337.1"/>
    <property type="molecule type" value="Genomic_DNA"/>
</dbReference>
<dbReference type="Proteomes" id="UP001062846">
    <property type="component" value="Chromosome 12"/>
</dbReference>
<organism evidence="1 2">
    <name type="scientific">Rhododendron molle</name>
    <name type="common">Chinese azalea</name>
    <name type="synonym">Azalea mollis</name>
    <dbReference type="NCBI Taxonomy" id="49168"/>
    <lineage>
        <taxon>Eukaryota</taxon>
        <taxon>Viridiplantae</taxon>
        <taxon>Streptophyta</taxon>
        <taxon>Embryophyta</taxon>
        <taxon>Tracheophyta</taxon>
        <taxon>Spermatophyta</taxon>
        <taxon>Magnoliopsida</taxon>
        <taxon>eudicotyledons</taxon>
        <taxon>Gunneridae</taxon>
        <taxon>Pentapetalae</taxon>
        <taxon>asterids</taxon>
        <taxon>Ericales</taxon>
        <taxon>Ericaceae</taxon>
        <taxon>Ericoideae</taxon>
        <taxon>Rhodoreae</taxon>
        <taxon>Rhododendron</taxon>
    </lineage>
</organism>
<accession>A0ACC0LLS1</accession>
<reference evidence="1" key="1">
    <citation type="submission" date="2022-02" db="EMBL/GenBank/DDBJ databases">
        <title>Plant Genome Project.</title>
        <authorList>
            <person name="Zhang R.-G."/>
        </authorList>
    </citation>
    <scope>NUCLEOTIDE SEQUENCE</scope>
    <source>
        <strain evidence="1">AT1</strain>
    </source>
</reference>
<gene>
    <name evidence="1" type="ORF">RHMOL_Rhmol12G0217300</name>
</gene>
<proteinExistence type="predicted"/>
<sequence length="311" mass="35275">MGDIAVDIFLETLKQLITSSNSDLIIAKKDQLQSLENEIKYLRGFLKITEKKRNEYLKVMELVMQIRDVVSEAENIVELFVSHAFKADVSLADQKKKKADAAPFQNNKKRKQKKKERKKKKKAIRELQDQLSLVDLERDVVSEAENIVELFVSHAFKADASLADQNKKKADASPFQNNKKRKKKKKAIRELQDPLSLVDLESVKMKIKTLAANVKEIYDKNMYDINGVEVKKPKHSSTKSEEDSGKAISVAETKRKRQSVLQLDEQTSILTLPLTQTIKATMCAQEIVASRFVKPSHRLCSAVITVNGGCF</sequence>
<evidence type="ECO:0000313" key="1">
    <source>
        <dbReference type="EMBL" id="KAI8529337.1"/>
    </source>
</evidence>
<name>A0ACC0LLS1_RHOML</name>
<keyword evidence="2" id="KW-1185">Reference proteome</keyword>
<evidence type="ECO:0000313" key="2">
    <source>
        <dbReference type="Proteomes" id="UP001062846"/>
    </source>
</evidence>